<sequence>MTCPFYMRMTTFFGHCIDEVIAFEKGLRLSVHNQSSVHETLTGERTLEKWLRTEKTYAVEKMDALLSSDTAWLSTSGVEFDVAMVLDVTEVSEKFAKTLLAITDRYNVLPQVEHRLQFLDLQLQLLEDFQIRMVQMKNEFEDQPLGESFCGVLNILNYVILILKDWEDTTLILRLNSSRQ</sequence>
<accession>A0AA88IA89</accession>
<dbReference type="GO" id="GO:0006890">
    <property type="term" value="P:retrograde vesicle-mediated transport, Golgi to endoplasmic reticulum"/>
    <property type="evidence" value="ECO:0007669"/>
    <property type="project" value="InterPro"/>
</dbReference>
<dbReference type="AlphaFoldDB" id="A0AA88IA89"/>
<dbReference type="Pfam" id="PF04437">
    <property type="entry name" value="RINT1_TIP1"/>
    <property type="match status" value="1"/>
</dbReference>
<gene>
    <name evidence="1" type="ORF">QYM36_001011</name>
</gene>
<dbReference type="GO" id="GO:0006888">
    <property type="term" value="P:endoplasmic reticulum to Golgi vesicle-mediated transport"/>
    <property type="evidence" value="ECO:0007669"/>
    <property type="project" value="InterPro"/>
</dbReference>
<dbReference type="GO" id="GO:0060628">
    <property type="term" value="P:regulation of ER to Golgi vesicle-mediated transport"/>
    <property type="evidence" value="ECO:0007669"/>
    <property type="project" value="TreeGrafter"/>
</dbReference>
<proteinExistence type="predicted"/>
<dbReference type="GO" id="GO:0070939">
    <property type="term" value="C:Dsl1/NZR complex"/>
    <property type="evidence" value="ECO:0007669"/>
    <property type="project" value="InterPro"/>
</dbReference>
<evidence type="ECO:0000313" key="1">
    <source>
        <dbReference type="EMBL" id="KAK2724353.1"/>
    </source>
</evidence>
<dbReference type="PROSITE" id="PS51386">
    <property type="entry name" value="RINT1_TIP20"/>
    <property type="match status" value="1"/>
</dbReference>
<dbReference type="PANTHER" id="PTHR13520:SF0">
    <property type="entry name" value="RAD50-INTERACTING PROTEIN 1"/>
    <property type="match status" value="1"/>
</dbReference>
<evidence type="ECO:0000313" key="2">
    <source>
        <dbReference type="Proteomes" id="UP001187531"/>
    </source>
</evidence>
<protein>
    <submittedName>
        <fullName evidence="1">Uncharacterized protein</fullName>
    </submittedName>
</protein>
<organism evidence="1 2">
    <name type="scientific">Artemia franciscana</name>
    <name type="common">Brine shrimp</name>
    <name type="synonym">Artemia sanfranciscana</name>
    <dbReference type="NCBI Taxonomy" id="6661"/>
    <lineage>
        <taxon>Eukaryota</taxon>
        <taxon>Metazoa</taxon>
        <taxon>Ecdysozoa</taxon>
        <taxon>Arthropoda</taxon>
        <taxon>Crustacea</taxon>
        <taxon>Branchiopoda</taxon>
        <taxon>Anostraca</taxon>
        <taxon>Artemiidae</taxon>
        <taxon>Artemia</taxon>
    </lineage>
</organism>
<name>A0AA88IA89_ARTSF</name>
<reference evidence="1" key="1">
    <citation type="submission" date="2023-07" db="EMBL/GenBank/DDBJ databases">
        <title>Chromosome-level genome assembly of Artemia franciscana.</title>
        <authorList>
            <person name="Jo E."/>
        </authorList>
    </citation>
    <scope>NUCLEOTIDE SEQUENCE</scope>
    <source>
        <tissue evidence="1">Whole body</tissue>
    </source>
</reference>
<dbReference type="EMBL" id="JAVRJZ010000003">
    <property type="protein sequence ID" value="KAK2724353.1"/>
    <property type="molecule type" value="Genomic_DNA"/>
</dbReference>
<dbReference type="PANTHER" id="PTHR13520">
    <property type="entry name" value="RAD50-INTERACTING PROTEIN 1 RINT-1"/>
    <property type="match status" value="1"/>
</dbReference>
<keyword evidence="2" id="KW-1185">Reference proteome</keyword>
<dbReference type="Proteomes" id="UP001187531">
    <property type="component" value="Unassembled WGS sequence"/>
</dbReference>
<comment type="caution">
    <text evidence="1">The sequence shown here is derived from an EMBL/GenBank/DDBJ whole genome shotgun (WGS) entry which is preliminary data.</text>
</comment>
<dbReference type="InterPro" id="IPR007528">
    <property type="entry name" value="RINT1_Tip20"/>
</dbReference>